<dbReference type="InterPro" id="IPR037066">
    <property type="entry name" value="Plug_dom_sf"/>
</dbReference>
<evidence type="ECO:0000313" key="5">
    <source>
        <dbReference type="EMBL" id="SMD32810.1"/>
    </source>
</evidence>
<dbReference type="Gene3D" id="2.40.170.20">
    <property type="entry name" value="TonB-dependent receptor, beta-barrel domain"/>
    <property type="match status" value="1"/>
</dbReference>
<dbReference type="EMBL" id="FWYF01000001">
    <property type="protein sequence ID" value="SMD32810.1"/>
    <property type="molecule type" value="Genomic_DNA"/>
</dbReference>
<dbReference type="Proteomes" id="UP000192472">
    <property type="component" value="Unassembled WGS sequence"/>
</dbReference>
<dbReference type="GO" id="GO:0009279">
    <property type="term" value="C:cell outer membrane"/>
    <property type="evidence" value="ECO:0007669"/>
    <property type="project" value="UniProtKB-SubCell"/>
</dbReference>
<accession>A0A1W2G801</accession>
<proteinExistence type="predicted"/>
<dbReference type="SUPFAM" id="SSF56935">
    <property type="entry name" value="Porins"/>
    <property type="match status" value="1"/>
</dbReference>
<feature type="domain" description="TonB-dependent receptor plug" evidence="4">
    <location>
        <begin position="217"/>
        <end position="298"/>
    </location>
</feature>
<reference evidence="5 6" key="1">
    <citation type="submission" date="2017-04" db="EMBL/GenBank/DDBJ databases">
        <authorList>
            <person name="Afonso C.L."/>
            <person name="Miller P.J."/>
            <person name="Scott M.A."/>
            <person name="Spackman E."/>
            <person name="Goraichik I."/>
            <person name="Dimitrov K.M."/>
            <person name="Suarez D.L."/>
            <person name="Swayne D.E."/>
        </authorList>
    </citation>
    <scope>NUCLEOTIDE SEQUENCE [LARGE SCALE GENOMIC DNA]</scope>
    <source>
        <strain evidence="5 6">DSM 26133</strain>
    </source>
</reference>
<keyword evidence="3" id="KW-0998">Cell outer membrane</keyword>
<dbReference type="InterPro" id="IPR012910">
    <property type="entry name" value="Plug_dom"/>
</dbReference>
<protein>
    <submittedName>
        <fullName evidence="5">TonB-dependent Receptor Plug Domain</fullName>
    </submittedName>
</protein>
<keyword evidence="5" id="KW-0675">Receptor</keyword>
<dbReference type="OrthoDB" id="9803050at2"/>
<keyword evidence="6" id="KW-1185">Reference proteome</keyword>
<dbReference type="InterPro" id="IPR036942">
    <property type="entry name" value="Beta-barrel_TonB_sf"/>
</dbReference>
<name>A0A1W2G801_REIFA</name>
<dbReference type="AlphaFoldDB" id="A0A1W2G801"/>
<sequence>MLYNALAKRLILFIVICCAFYQMALAQKQTQIRIIDALKQLETAHSVSFSYNPKLLENLWVDPMSDFENLKSSLDELSKAAPLRFDNPGSEFYSIIPIRSNVSFEVLDRQTGEAIPVVFAKVGLKDYAYLYPTPVKFELRNAFVTDSIELSSRFYSAQKMTVEDLIESNNQVWLEPDTLYLENVTVMSYTISGINANIEQQSMEIDMSDLGLIAGETDGDILQVLKTIPGIKSPTGKAGALMMRGSTYDQNLMYFDNIPLYHTGHYFGTISPYNQAVVDKVDVHRGSLPAKWSGKVGGLIDIQTKSEIPEKVKGGALANTIYAGGYINSPIVKDKVSLFVSARTNYPEYSSAKMEAYSELNLQGSRVGSIQTGKDNNLDRFDVRFNDLNGKLIYKPNGKNEVTSTLLRISDDFGFTILTPDEDLKETGDSKLFNWGMTTQWTSSLTDQWNTSLSHTYSVFELSQVSVSEQSGNEISNKNAKNSISDNRVSLDMDYKVSEKTDFNFGYSFAQQNVIFDETEVETGMTKDKHTDDEGLTHSAYMSAKRHLGQKFILEGGMHMDHFSVTSELFLDPRFMISCFLTKSFYLKSSAGRSRQYLFRSFLNDFDDFRLGNQFWNLADSNHGVQTGKQYMIGGLFDKSGWLFDLELYIKDTDGLERQVDPRTLETGSLRTIGMDLLLKKRFQAFDLWGSYTLSHAETDFSEIQDAYFDQTHVLNLMLLIPRDRWNLSLAWGLMSGMPVEIPTPRGPGPDQPTTIDTPYDDRFPIQHQLDLSATYQFSKPEAAWKGVVGLSFINLYNKENLINIFQNGVKPDNPYRYGIGFSPNLQLSISW</sequence>
<dbReference type="Pfam" id="PF07715">
    <property type="entry name" value="Plug"/>
    <property type="match status" value="1"/>
</dbReference>
<evidence type="ECO:0000259" key="4">
    <source>
        <dbReference type="Pfam" id="PF07715"/>
    </source>
</evidence>
<organism evidence="5 6">
    <name type="scientific">Reichenbachiella faecimaris</name>
    <dbReference type="NCBI Taxonomy" id="692418"/>
    <lineage>
        <taxon>Bacteria</taxon>
        <taxon>Pseudomonadati</taxon>
        <taxon>Bacteroidota</taxon>
        <taxon>Cytophagia</taxon>
        <taxon>Cytophagales</taxon>
        <taxon>Reichenbachiellaceae</taxon>
        <taxon>Reichenbachiella</taxon>
    </lineage>
</organism>
<keyword evidence="2" id="KW-0472">Membrane</keyword>
<dbReference type="STRING" id="692418.SAMN04488029_1161"/>
<gene>
    <name evidence="5" type="ORF">SAMN04488029_1161</name>
</gene>
<evidence type="ECO:0000256" key="1">
    <source>
        <dbReference type="ARBA" id="ARBA00004442"/>
    </source>
</evidence>
<dbReference type="Gene3D" id="2.170.130.10">
    <property type="entry name" value="TonB-dependent receptor, plug domain"/>
    <property type="match status" value="1"/>
</dbReference>
<evidence type="ECO:0000256" key="3">
    <source>
        <dbReference type="ARBA" id="ARBA00023237"/>
    </source>
</evidence>
<evidence type="ECO:0000313" key="6">
    <source>
        <dbReference type="Proteomes" id="UP000192472"/>
    </source>
</evidence>
<evidence type="ECO:0000256" key="2">
    <source>
        <dbReference type="ARBA" id="ARBA00023136"/>
    </source>
</evidence>
<comment type="subcellular location">
    <subcellularLocation>
        <location evidence="1">Cell outer membrane</location>
    </subcellularLocation>
</comment>